<evidence type="ECO:0000256" key="7">
    <source>
        <dbReference type="RuleBase" id="RU364065"/>
    </source>
</evidence>
<keyword evidence="3 7" id="KW-0813">Transport</keyword>
<dbReference type="GO" id="GO:0034599">
    <property type="term" value="P:cellular response to oxidative stress"/>
    <property type="evidence" value="ECO:0007669"/>
    <property type="project" value="TreeGrafter"/>
</dbReference>
<accession>A0A117UUK6</accession>
<feature type="domain" description="Glutaredoxin" evidence="8">
    <location>
        <begin position="11"/>
        <end position="71"/>
    </location>
</feature>
<dbReference type="CDD" id="cd03418">
    <property type="entry name" value="GRX_GRXb_1_3_like"/>
    <property type="match status" value="1"/>
</dbReference>
<dbReference type="OrthoDB" id="9814618at2"/>
<dbReference type="InterPro" id="IPR036249">
    <property type="entry name" value="Thioredoxin-like_sf"/>
</dbReference>
<comment type="similarity">
    <text evidence="2 7">Belongs to the glutaredoxin family.</text>
</comment>
<dbReference type="Proteomes" id="UP000058012">
    <property type="component" value="Unassembled WGS sequence"/>
</dbReference>
<evidence type="ECO:0000256" key="3">
    <source>
        <dbReference type="ARBA" id="ARBA00022448"/>
    </source>
</evidence>
<evidence type="ECO:0000256" key="4">
    <source>
        <dbReference type="ARBA" id="ARBA00022982"/>
    </source>
</evidence>
<dbReference type="PANTHER" id="PTHR45694">
    <property type="entry name" value="GLUTAREDOXIN 2"/>
    <property type="match status" value="1"/>
</dbReference>
<dbReference type="InterPro" id="IPR011900">
    <property type="entry name" value="GRX_bact"/>
</dbReference>
<dbReference type="EMBL" id="LLZS01000007">
    <property type="protein sequence ID" value="KUR71141.1"/>
    <property type="molecule type" value="Genomic_DNA"/>
</dbReference>
<keyword evidence="4 7" id="KW-0249">Electron transport</keyword>
<protein>
    <recommendedName>
        <fullName evidence="7">Glutaredoxin</fullName>
    </recommendedName>
</protein>
<dbReference type="InterPro" id="IPR014025">
    <property type="entry name" value="Glutaredoxin_subgr"/>
</dbReference>
<evidence type="ECO:0000256" key="6">
    <source>
        <dbReference type="ARBA" id="ARBA00023284"/>
    </source>
</evidence>
<evidence type="ECO:0000313" key="9">
    <source>
        <dbReference type="EMBL" id="KUR71141.1"/>
    </source>
</evidence>
<evidence type="ECO:0000259" key="8">
    <source>
        <dbReference type="Pfam" id="PF00462"/>
    </source>
</evidence>
<dbReference type="AlphaFoldDB" id="A0A117UUK6"/>
<keyword evidence="7" id="KW-0963">Cytoplasm</keyword>
<evidence type="ECO:0000313" key="10">
    <source>
        <dbReference type="Proteomes" id="UP000058012"/>
    </source>
</evidence>
<keyword evidence="6 7" id="KW-0676">Redox-active center</keyword>
<dbReference type="SUPFAM" id="SSF52833">
    <property type="entry name" value="Thioredoxin-like"/>
    <property type="match status" value="1"/>
</dbReference>
<dbReference type="InterPro" id="IPR002109">
    <property type="entry name" value="Glutaredoxin"/>
</dbReference>
<evidence type="ECO:0000256" key="1">
    <source>
        <dbReference type="ARBA" id="ARBA00002549"/>
    </source>
</evidence>
<dbReference type="GO" id="GO:0045454">
    <property type="term" value="P:cell redox homeostasis"/>
    <property type="evidence" value="ECO:0007669"/>
    <property type="project" value="InterPro"/>
</dbReference>
<dbReference type="RefSeq" id="WP_067910290.1">
    <property type="nucleotide sequence ID" value="NZ_KQ954245.1"/>
</dbReference>
<dbReference type="NCBIfam" id="TIGR02181">
    <property type="entry name" value="GRX_bact"/>
    <property type="match status" value="1"/>
</dbReference>
<dbReference type="PANTHER" id="PTHR45694:SF18">
    <property type="entry name" value="GLUTAREDOXIN-1-RELATED"/>
    <property type="match status" value="1"/>
</dbReference>
<keyword evidence="10" id="KW-1185">Reference proteome</keyword>
<reference evidence="9 10" key="1">
    <citation type="submission" date="2015-10" db="EMBL/GenBank/DDBJ databases">
        <title>Draft genome sequence of Novosphingobium fuchskuhlense DSM 25065 isolated from a surface water sample of the southwest basin of Lake Grosse Fuchskuhle.</title>
        <authorList>
            <person name="Ruckert C."/>
            <person name="Winkler A."/>
            <person name="Glaeser J."/>
            <person name="Grossart H.-P."/>
            <person name="Kalinowski J."/>
            <person name="Glaeser S."/>
        </authorList>
    </citation>
    <scope>NUCLEOTIDE SEQUENCE [LARGE SCALE GENOMIC DNA]</scope>
    <source>
        <strain evidence="9 10">FNE08-7</strain>
    </source>
</reference>
<evidence type="ECO:0000256" key="2">
    <source>
        <dbReference type="ARBA" id="ARBA00007787"/>
    </source>
</evidence>
<dbReference type="GO" id="GO:0015038">
    <property type="term" value="F:glutathione disulfide oxidoreductase activity"/>
    <property type="evidence" value="ECO:0007669"/>
    <property type="project" value="UniProtKB-UniRule"/>
</dbReference>
<name>A0A117UUK6_9SPHN</name>
<comment type="caution">
    <text evidence="9">The sequence shown here is derived from an EMBL/GenBank/DDBJ whole genome shotgun (WGS) entry which is preliminary data.</text>
</comment>
<dbReference type="GO" id="GO:0005737">
    <property type="term" value="C:cytoplasm"/>
    <property type="evidence" value="ECO:0007669"/>
    <property type="project" value="TreeGrafter"/>
</dbReference>
<comment type="function">
    <text evidence="1 7">Has a glutathione-disulfide oxidoreductase activity in the presence of NADPH and glutathione reductase. Reduces low molecular weight disulfides and proteins.</text>
</comment>
<proteinExistence type="inferred from homology"/>
<dbReference type="PROSITE" id="PS51354">
    <property type="entry name" value="GLUTAREDOXIN_2"/>
    <property type="match status" value="1"/>
</dbReference>
<dbReference type="Gene3D" id="3.40.30.10">
    <property type="entry name" value="Glutaredoxin"/>
    <property type="match status" value="1"/>
</dbReference>
<organism evidence="9 10">
    <name type="scientific">Novosphingobium fuchskuhlense</name>
    <dbReference type="NCBI Taxonomy" id="1117702"/>
    <lineage>
        <taxon>Bacteria</taxon>
        <taxon>Pseudomonadati</taxon>
        <taxon>Pseudomonadota</taxon>
        <taxon>Alphaproteobacteria</taxon>
        <taxon>Sphingomonadales</taxon>
        <taxon>Sphingomonadaceae</taxon>
        <taxon>Novosphingobium</taxon>
    </lineage>
</organism>
<dbReference type="PRINTS" id="PR00160">
    <property type="entry name" value="GLUTAREDOXIN"/>
</dbReference>
<dbReference type="Pfam" id="PF00462">
    <property type="entry name" value="Glutaredoxin"/>
    <property type="match status" value="1"/>
</dbReference>
<dbReference type="InterPro" id="IPR011767">
    <property type="entry name" value="GLR_AS"/>
</dbReference>
<sequence length="92" mass="9537">MSEAAAPTASVEIYTKWGCPYCSRALALLGRKGVDVTEYDITMGGPKRAEMLARAPGVSTVPQIFINGQHVGGSDDLAALDAAGKLDPMLAA</sequence>
<dbReference type="PROSITE" id="PS00195">
    <property type="entry name" value="GLUTAREDOXIN_1"/>
    <property type="match status" value="1"/>
</dbReference>
<dbReference type="STRING" id="1117702.AQZ52_10740"/>
<keyword evidence="5" id="KW-1015">Disulfide bond</keyword>
<evidence type="ECO:0000256" key="5">
    <source>
        <dbReference type="ARBA" id="ARBA00023157"/>
    </source>
</evidence>
<gene>
    <name evidence="9" type="ORF">AQZ52_10740</name>
</gene>